<dbReference type="GO" id="GO:0016460">
    <property type="term" value="C:myosin II complex"/>
    <property type="evidence" value="ECO:0007669"/>
    <property type="project" value="TreeGrafter"/>
</dbReference>
<dbReference type="EMBL" id="CACRXK020013332">
    <property type="protein sequence ID" value="CAB4024966.1"/>
    <property type="molecule type" value="Genomic_DNA"/>
</dbReference>
<evidence type="ECO:0000256" key="2">
    <source>
        <dbReference type="ARBA" id="ARBA00022837"/>
    </source>
</evidence>
<evidence type="ECO:0000313" key="4">
    <source>
        <dbReference type="Proteomes" id="UP001152795"/>
    </source>
</evidence>
<dbReference type="OrthoDB" id="26525at2759"/>
<dbReference type="Gene3D" id="1.10.238.10">
    <property type="entry name" value="EF-hand"/>
    <property type="match status" value="2"/>
</dbReference>
<dbReference type="SUPFAM" id="SSF47473">
    <property type="entry name" value="EF-hand"/>
    <property type="match status" value="1"/>
</dbReference>
<dbReference type="SMART" id="SM00054">
    <property type="entry name" value="EFh"/>
    <property type="match status" value="3"/>
</dbReference>
<organism evidence="3 4">
    <name type="scientific">Paramuricea clavata</name>
    <name type="common">Red gorgonian</name>
    <name type="synonym">Violescent sea-whip</name>
    <dbReference type="NCBI Taxonomy" id="317549"/>
    <lineage>
        <taxon>Eukaryota</taxon>
        <taxon>Metazoa</taxon>
        <taxon>Cnidaria</taxon>
        <taxon>Anthozoa</taxon>
        <taxon>Octocorallia</taxon>
        <taxon>Malacalcyonacea</taxon>
        <taxon>Plexauridae</taxon>
        <taxon>Paramuricea</taxon>
    </lineage>
</organism>
<dbReference type="InterPro" id="IPR018247">
    <property type="entry name" value="EF_Hand_1_Ca_BS"/>
</dbReference>
<keyword evidence="1" id="KW-0677">Repeat</keyword>
<dbReference type="InterPro" id="IPR011992">
    <property type="entry name" value="EF-hand-dom_pair"/>
</dbReference>
<proteinExistence type="predicted"/>
<dbReference type="InterPro" id="IPR002048">
    <property type="entry name" value="EF_hand_dom"/>
</dbReference>
<reference evidence="3" key="1">
    <citation type="submission" date="2020-04" db="EMBL/GenBank/DDBJ databases">
        <authorList>
            <person name="Alioto T."/>
            <person name="Alioto T."/>
            <person name="Gomez Garrido J."/>
        </authorList>
    </citation>
    <scope>NUCLEOTIDE SEQUENCE</scope>
    <source>
        <strain evidence="3">A484AB</strain>
    </source>
</reference>
<dbReference type="GO" id="GO:0005509">
    <property type="term" value="F:calcium ion binding"/>
    <property type="evidence" value="ECO:0007669"/>
    <property type="project" value="InterPro"/>
</dbReference>
<dbReference type="PROSITE" id="PS50222">
    <property type="entry name" value="EF_HAND_2"/>
    <property type="match status" value="2"/>
</dbReference>
<sequence>MSYNITDAQRDEFKEVFKMFDVDGDGTVSTEELQDVMAKLGQAPSAEELADMINEVDEDGSGAVDFDEFCQMMAKQLATALREELKEALKTFSPGGTISASEWKKILSSLAEKMSNDEVDGVVKAADKSGRGNIKNDDMVGVLFG</sequence>
<comment type="caution">
    <text evidence="3">The sequence shown here is derived from an EMBL/GenBank/DDBJ whole genome shotgun (WGS) entry which is preliminary data.</text>
</comment>
<dbReference type="PANTHER" id="PTHR23048:SF0">
    <property type="entry name" value="CALMODULIN LIKE 3"/>
    <property type="match status" value="1"/>
</dbReference>
<dbReference type="InterPro" id="IPR050230">
    <property type="entry name" value="CALM/Myosin/TropC-like"/>
</dbReference>
<evidence type="ECO:0000256" key="1">
    <source>
        <dbReference type="ARBA" id="ARBA00022737"/>
    </source>
</evidence>
<dbReference type="FunFam" id="1.10.238.10:FF:000178">
    <property type="entry name" value="Calmodulin-2 A"/>
    <property type="match status" value="1"/>
</dbReference>
<keyword evidence="2" id="KW-0106">Calcium</keyword>
<dbReference type="Proteomes" id="UP001152795">
    <property type="component" value="Unassembled WGS sequence"/>
</dbReference>
<protein>
    <submittedName>
        <fullName evidence="3">Calmodulin</fullName>
    </submittedName>
</protein>
<name>A0A6S7IZM7_PARCT</name>
<dbReference type="AlphaFoldDB" id="A0A6S7IZM7"/>
<dbReference type="CDD" id="cd00051">
    <property type="entry name" value="EFh"/>
    <property type="match status" value="1"/>
</dbReference>
<dbReference type="Pfam" id="PF13833">
    <property type="entry name" value="EF-hand_8"/>
    <property type="match status" value="1"/>
</dbReference>
<evidence type="ECO:0000313" key="3">
    <source>
        <dbReference type="EMBL" id="CAB4024966.1"/>
    </source>
</evidence>
<dbReference type="PANTHER" id="PTHR23048">
    <property type="entry name" value="MYOSIN LIGHT CHAIN 1, 3"/>
    <property type="match status" value="1"/>
</dbReference>
<gene>
    <name evidence="3" type="ORF">PACLA_8A006937</name>
</gene>
<keyword evidence="4" id="KW-1185">Reference proteome</keyword>
<dbReference type="PROSITE" id="PS00018">
    <property type="entry name" value="EF_HAND_1"/>
    <property type="match status" value="2"/>
</dbReference>
<accession>A0A6S7IZM7</accession>
<dbReference type="Pfam" id="PF13499">
    <property type="entry name" value="EF-hand_7"/>
    <property type="match status" value="1"/>
</dbReference>